<dbReference type="InterPro" id="IPR014729">
    <property type="entry name" value="Rossmann-like_a/b/a_fold"/>
</dbReference>
<proteinExistence type="predicted"/>
<accession>A0A182EDK5</accession>
<reference evidence="3" key="1">
    <citation type="submission" date="2016-06" db="UniProtKB">
        <authorList>
            <consortium name="WormBaseParasite"/>
        </authorList>
    </citation>
    <scope>IDENTIFICATION</scope>
</reference>
<dbReference type="PANTHER" id="PTHR10492">
    <property type="match status" value="1"/>
</dbReference>
<organism evidence="3">
    <name type="scientific">Onchocerca ochengi</name>
    <name type="common">Filarial nematode worm</name>
    <dbReference type="NCBI Taxonomy" id="42157"/>
    <lineage>
        <taxon>Eukaryota</taxon>
        <taxon>Metazoa</taxon>
        <taxon>Ecdysozoa</taxon>
        <taxon>Nematoda</taxon>
        <taxon>Chromadorea</taxon>
        <taxon>Rhabditida</taxon>
        <taxon>Spirurina</taxon>
        <taxon>Spiruromorpha</taxon>
        <taxon>Filarioidea</taxon>
        <taxon>Onchocercidae</taxon>
        <taxon>Onchocerca</taxon>
    </lineage>
</organism>
<dbReference type="Gene3D" id="3.40.50.620">
    <property type="entry name" value="HUPs"/>
    <property type="match status" value="1"/>
</dbReference>
<reference evidence="1 2" key="2">
    <citation type="submission" date="2018-08" db="EMBL/GenBank/DDBJ databases">
        <authorList>
            <person name="Laetsch R D."/>
            <person name="Stevens L."/>
            <person name="Kumar S."/>
            <person name="Blaxter L. M."/>
        </authorList>
    </citation>
    <scope>NUCLEOTIDE SEQUENCE [LARGE SCALE GENOMIC DNA]</scope>
</reference>
<name>A0A182EDK5_ONCOC</name>
<sequence length="217" mass="24868">MLGKDVFYLTGFDDNGLLTERLVEQTYKTSAKEVGREKFIEMCCEFMLRKIPAGENVRRFNAPTIDEVAIVIVGDQFERKDIVLHRRKLKETKVADGFHGKTSSFWVCALLDVLVEWQKRGLPHENILIWLYGKITSNEIDNVICAEIPNADVDKDLCEVETNNMIHGPCCTLNPNSPCMINGKCCKRYPRALISNKVTGNNEYLLYRRRSTEECVN</sequence>
<evidence type="ECO:0000313" key="2">
    <source>
        <dbReference type="Proteomes" id="UP000271087"/>
    </source>
</evidence>
<dbReference type="Proteomes" id="UP000271087">
    <property type="component" value="Unassembled WGS sequence"/>
</dbReference>
<dbReference type="PANTHER" id="PTHR10492:SF57">
    <property type="entry name" value="ATP-DEPENDENT DNA HELICASE"/>
    <property type="match status" value="1"/>
</dbReference>
<keyword evidence="2" id="KW-1185">Reference proteome</keyword>
<dbReference type="STRING" id="42157.A0A182EDK5"/>
<gene>
    <name evidence="1" type="ORF">NOO_LOCUS6156</name>
</gene>
<dbReference type="EMBL" id="UYRW01001834">
    <property type="protein sequence ID" value="VDK81209.1"/>
    <property type="molecule type" value="Genomic_DNA"/>
</dbReference>
<dbReference type="WBParaSite" id="nOo.2.0.1.t06156-RA">
    <property type="protein sequence ID" value="nOo.2.0.1.t06156-RA"/>
    <property type="gene ID" value="nOo.2.0.1.g06156"/>
</dbReference>
<dbReference type="OrthoDB" id="10055660at2759"/>
<evidence type="ECO:0000313" key="1">
    <source>
        <dbReference type="EMBL" id="VDK81209.1"/>
    </source>
</evidence>
<dbReference type="SUPFAM" id="SSF52374">
    <property type="entry name" value="Nucleotidylyl transferase"/>
    <property type="match status" value="1"/>
</dbReference>
<dbReference type="AlphaFoldDB" id="A0A182EDK5"/>
<evidence type="ECO:0000313" key="3">
    <source>
        <dbReference type="WBParaSite" id="nOo.2.0.1.t06156-RA"/>
    </source>
</evidence>
<protein>
    <submittedName>
        <fullName evidence="3">Helitron_like_N domain-containing protein</fullName>
    </submittedName>
</protein>